<dbReference type="InterPro" id="IPR000276">
    <property type="entry name" value="GPCR_Rhodpsn"/>
</dbReference>
<evidence type="ECO:0000256" key="3">
    <source>
        <dbReference type="ARBA" id="ARBA00022692"/>
    </source>
</evidence>
<feature type="domain" description="G-protein coupled receptors family 1 profile" evidence="11">
    <location>
        <begin position="41"/>
        <end position="298"/>
    </location>
</feature>
<evidence type="ECO:0000313" key="12">
    <source>
        <dbReference type="EMBL" id="KAG7333178.1"/>
    </source>
</evidence>
<accession>A0A9D3P5B0</accession>
<feature type="transmembrane region" description="Helical" evidence="10">
    <location>
        <begin position="27"/>
        <end position="51"/>
    </location>
</feature>
<dbReference type="GO" id="GO:0019957">
    <property type="term" value="F:C-C chemokine binding"/>
    <property type="evidence" value="ECO:0007669"/>
    <property type="project" value="TreeGrafter"/>
</dbReference>
<keyword evidence="6 10" id="KW-0472">Membrane</keyword>
<dbReference type="AlphaFoldDB" id="A0A9D3P5B0"/>
<feature type="transmembrane region" description="Helical" evidence="10">
    <location>
        <begin position="63"/>
        <end position="86"/>
    </location>
</feature>
<evidence type="ECO:0000313" key="13">
    <source>
        <dbReference type="Proteomes" id="UP000824219"/>
    </source>
</evidence>
<feature type="transmembrane region" description="Helical" evidence="10">
    <location>
        <begin position="286"/>
        <end position="305"/>
    </location>
</feature>
<evidence type="ECO:0000259" key="11">
    <source>
        <dbReference type="PROSITE" id="PS50262"/>
    </source>
</evidence>
<evidence type="ECO:0000256" key="9">
    <source>
        <dbReference type="ARBA" id="ARBA00023224"/>
    </source>
</evidence>
<feature type="transmembrane region" description="Helical" evidence="10">
    <location>
        <begin position="187"/>
        <end position="212"/>
    </location>
</feature>
<dbReference type="InterPro" id="IPR017452">
    <property type="entry name" value="GPCR_Rhodpsn_7TM"/>
</dbReference>
<dbReference type="Pfam" id="PF00001">
    <property type="entry name" value="7tm_1"/>
    <property type="match status" value="1"/>
</dbReference>
<evidence type="ECO:0000256" key="10">
    <source>
        <dbReference type="SAM" id="Phobius"/>
    </source>
</evidence>
<feature type="transmembrane region" description="Helical" evidence="10">
    <location>
        <begin position="145"/>
        <end position="167"/>
    </location>
</feature>
<keyword evidence="8" id="KW-0325">Glycoprotein</keyword>
<sequence>MEHFNFSINQTSDFVNNSSTGSKQVGAAVFLSLCCLVGLPSNIAVIITIARQWNNRMSFTMKLMLNLAICDSLVLSLATFGVSGLLKGWTFGLWPCKFLTYIIYCAMYGSVLTVTMMAAHHYNAIKSKVPNLSALERLKKARRQLLIFGLWILAAVFALPILVHQSVELKRGSLRCQRTIKSDSIKVTVLMLEVLFGYVLPFTIITASYCWICKTQLQGGKNVKERKKRMRRLVISIVTAFFLFWTPIHIINLVDISTTLTRESSPDVYDRLKVFRRATGDLSKTVAILNCCVNPFLYAFASGIVKKKIHHKEKENSTEITETN</sequence>
<evidence type="ECO:0000256" key="6">
    <source>
        <dbReference type="ARBA" id="ARBA00023136"/>
    </source>
</evidence>
<dbReference type="FunFam" id="1.20.1070.10:FF:000109">
    <property type="entry name" value="Leukotriene B4 receptor"/>
    <property type="match status" value="1"/>
</dbReference>
<dbReference type="GO" id="GO:0019722">
    <property type="term" value="P:calcium-mediated signaling"/>
    <property type="evidence" value="ECO:0007669"/>
    <property type="project" value="TreeGrafter"/>
</dbReference>
<keyword evidence="2" id="KW-1003">Cell membrane</keyword>
<dbReference type="Gene3D" id="1.20.1070.10">
    <property type="entry name" value="Rhodopsin 7-helix transmembrane proteins"/>
    <property type="match status" value="1"/>
</dbReference>
<dbReference type="GO" id="GO:0060326">
    <property type="term" value="P:cell chemotaxis"/>
    <property type="evidence" value="ECO:0007669"/>
    <property type="project" value="TreeGrafter"/>
</dbReference>
<dbReference type="PANTHER" id="PTHR10489">
    <property type="entry name" value="CELL ADHESION MOLECULE"/>
    <property type="match status" value="1"/>
</dbReference>
<keyword evidence="5" id="KW-0297">G-protein coupled receptor</keyword>
<keyword evidence="3 10" id="KW-0812">Transmembrane</keyword>
<evidence type="ECO:0000256" key="4">
    <source>
        <dbReference type="ARBA" id="ARBA00022989"/>
    </source>
</evidence>
<dbReference type="GO" id="GO:0004974">
    <property type="term" value="F:leukotriene receptor activity"/>
    <property type="evidence" value="ECO:0007669"/>
    <property type="project" value="UniProtKB-ARBA"/>
</dbReference>
<keyword evidence="9" id="KW-0807">Transducer</keyword>
<dbReference type="GO" id="GO:0016493">
    <property type="term" value="F:C-C chemokine receptor activity"/>
    <property type="evidence" value="ECO:0007669"/>
    <property type="project" value="TreeGrafter"/>
</dbReference>
<dbReference type="SUPFAM" id="SSF81321">
    <property type="entry name" value="Family A G protein-coupled receptor-like"/>
    <property type="match status" value="1"/>
</dbReference>
<feature type="transmembrane region" description="Helical" evidence="10">
    <location>
        <begin position="98"/>
        <end position="119"/>
    </location>
</feature>
<name>A0A9D3P5B0_9TELE</name>
<dbReference type="GO" id="GO:0009897">
    <property type="term" value="C:external side of plasma membrane"/>
    <property type="evidence" value="ECO:0007669"/>
    <property type="project" value="TreeGrafter"/>
</dbReference>
<evidence type="ECO:0000256" key="5">
    <source>
        <dbReference type="ARBA" id="ARBA00023040"/>
    </source>
</evidence>
<comment type="subcellular location">
    <subcellularLocation>
        <location evidence="1">Cell membrane</location>
        <topology evidence="1">Multi-pass membrane protein</topology>
    </subcellularLocation>
</comment>
<comment type="caution">
    <text evidence="12">The sequence shown here is derived from an EMBL/GenBank/DDBJ whole genome shotgun (WGS) entry which is preliminary data.</text>
</comment>
<evidence type="ECO:0000256" key="1">
    <source>
        <dbReference type="ARBA" id="ARBA00004651"/>
    </source>
</evidence>
<evidence type="ECO:0000256" key="8">
    <source>
        <dbReference type="ARBA" id="ARBA00023180"/>
    </source>
</evidence>
<feature type="transmembrane region" description="Helical" evidence="10">
    <location>
        <begin position="233"/>
        <end position="254"/>
    </location>
</feature>
<organism evidence="12 13">
    <name type="scientific">Hemibagrus wyckioides</name>
    <dbReference type="NCBI Taxonomy" id="337641"/>
    <lineage>
        <taxon>Eukaryota</taxon>
        <taxon>Metazoa</taxon>
        <taxon>Chordata</taxon>
        <taxon>Craniata</taxon>
        <taxon>Vertebrata</taxon>
        <taxon>Euteleostomi</taxon>
        <taxon>Actinopterygii</taxon>
        <taxon>Neopterygii</taxon>
        <taxon>Teleostei</taxon>
        <taxon>Ostariophysi</taxon>
        <taxon>Siluriformes</taxon>
        <taxon>Bagridae</taxon>
        <taxon>Hemibagrus</taxon>
    </lineage>
</organism>
<dbReference type="GO" id="GO:0007204">
    <property type="term" value="P:positive regulation of cytosolic calcium ion concentration"/>
    <property type="evidence" value="ECO:0007669"/>
    <property type="project" value="TreeGrafter"/>
</dbReference>
<gene>
    <name evidence="12" type="ORF">KOW79_003313</name>
</gene>
<keyword evidence="4 10" id="KW-1133">Transmembrane helix</keyword>
<protein>
    <recommendedName>
        <fullName evidence="11">G-protein coupled receptors family 1 profile domain-containing protein</fullName>
    </recommendedName>
</protein>
<dbReference type="PROSITE" id="PS50262">
    <property type="entry name" value="G_PROTEIN_RECEP_F1_2"/>
    <property type="match status" value="1"/>
</dbReference>
<dbReference type="OrthoDB" id="5968937at2759"/>
<dbReference type="PANTHER" id="PTHR10489:SF946">
    <property type="entry name" value="LEUKOTRIENE B4 RECEPTOR 1-LIKE"/>
    <property type="match status" value="1"/>
</dbReference>
<dbReference type="EMBL" id="JAHKSW010000004">
    <property type="protein sequence ID" value="KAG7333178.1"/>
    <property type="molecule type" value="Genomic_DNA"/>
</dbReference>
<dbReference type="InterPro" id="IPR050119">
    <property type="entry name" value="CCR1-9-like"/>
</dbReference>
<evidence type="ECO:0000256" key="7">
    <source>
        <dbReference type="ARBA" id="ARBA00023170"/>
    </source>
</evidence>
<dbReference type="PRINTS" id="PR00237">
    <property type="entry name" value="GPCRRHODOPSN"/>
</dbReference>
<keyword evidence="13" id="KW-1185">Reference proteome</keyword>
<dbReference type="GO" id="GO:0006955">
    <property type="term" value="P:immune response"/>
    <property type="evidence" value="ECO:0007669"/>
    <property type="project" value="TreeGrafter"/>
</dbReference>
<keyword evidence="7" id="KW-0675">Receptor</keyword>
<evidence type="ECO:0000256" key="2">
    <source>
        <dbReference type="ARBA" id="ARBA00022475"/>
    </source>
</evidence>
<dbReference type="Proteomes" id="UP000824219">
    <property type="component" value="Linkage Group LG04"/>
</dbReference>
<proteinExistence type="predicted"/>
<reference evidence="12 13" key="1">
    <citation type="submission" date="2021-06" db="EMBL/GenBank/DDBJ databases">
        <title>Chromosome-level genome assembly of the red-tail catfish (Hemibagrus wyckioides).</title>
        <authorList>
            <person name="Shao F."/>
        </authorList>
    </citation>
    <scope>NUCLEOTIDE SEQUENCE [LARGE SCALE GENOMIC DNA]</scope>
    <source>
        <strain evidence="12">EC202008001</strain>
        <tissue evidence="12">Blood</tissue>
    </source>
</reference>